<evidence type="ECO:0000313" key="4">
    <source>
        <dbReference type="Proteomes" id="UP000249185"/>
    </source>
</evidence>
<protein>
    <recommendedName>
        <fullName evidence="2">DUF5671 domain-containing protein</fullName>
    </recommendedName>
</protein>
<feature type="transmembrane region" description="Helical" evidence="1">
    <location>
        <begin position="181"/>
        <end position="201"/>
    </location>
</feature>
<feature type="transmembrane region" description="Helical" evidence="1">
    <location>
        <begin position="151"/>
        <end position="175"/>
    </location>
</feature>
<organism evidence="3 4">
    <name type="scientific">Rhodovulum sulfidophilum</name>
    <name type="common">Rhodobacter sulfidophilus</name>
    <dbReference type="NCBI Taxonomy" id="35806"/>
    <lineage>
        <taxon>Bacteria</taxon>
        <taxon>Pseudomonadati</taxon>
        <taxon>Pseudomonadota</taxon>
        <taxon>Alphaproteobacteria</taxon>
        <taxon>Rhodobacterales</taxon>
        <taxon>Paracoccaceae</taxon>
        <taxon>Rhodovulum</taxon>
    </lineage>
</organism>
<keyword evidence="1" id="KW-0812">Transmembrane</keyword>
<gene>
    <name evidence="3" type="ORF">DI556_19540</name>
</gene>
<keyword evidence="1" id="KW-0472">Membrane</keyword>
<proteinExistence type="predicted"/>
<dbReference type="Proteomes" id="UP000249185">
    <property type="component" value="Unassembled WGS sequence"/>
</dbReference>
<accession>A0A2W5MZL1</accession>
<evidence type="ECO:0000256" key="1">
    <source>
        <dbReference type="SAM" id="Phobius"/>
    </source>
</evidence>
<sequence length="208" mass="22051">MRAPDALTAYVREALAAGADRAAIAAALRAAGWSDTEITAALGAWIDAPGLPPVPRPRAIVSARDAFRHGFMFFALFMFSVNLNLLVFALIDAWFPDPLDPDPSGSGAIRWAIAGLVIAWPVWALTSLGLARDAERDPGQRRSAVGRWLTWGALFLAATTLLGNGVAVIAGFLGGDLTRTFLLKAATVALIAGAIFAYYGADRREEAE</sequence>
<dbReference type="AlphaFoldDB" id="A0A2W5MZL1"/>
<dbReference type="EMBL" id="QFPW01000022">
    <property type="protein sequence ID" value="PZQ46692.1"/>
    <property type="molecule type" value="Genomic_DNA"/>
</dbReference>
<name>A0A2W5MZL1_RHOSU</name>
<feature type="transmembrane region" description="Helical" evidence="1">
    <location>
        <begin position="71"/>
        <end position="91"/>
    </location>
</feature>
<evidence type="ECO:0000259" key="2">
    <source>
        <dbReference type="Pfam" id="PF18920"/>
    </source>
</evidence>
<reference evidence="3 4" key="1">
    <citation type="submission" date="2017-08" db="EMBL/GenBank/DDBJ databases">
        <title>Infants hospitalized years apart are colonized by the same room-sourced microbial strains.</title>
        <authorList>
            <person name="Brooks B."/>
            <person name="Olm M.R."/>
            <person name="Firek B.A."/>
            <person name="Baker R."/>
            <person name="Thomas B.C."/>
            <person name="Morowitz M.J."/>
            <person name="Banfield J.F."/>
        </authorList>
    </citation>
    <scope>NUCLEOTIDE SEQUENCE [LARGE SCALE GENOMIC DNA]</scope>
    <source>
        <strain evidence="3">S2_005_002_R2_34</strain>
    </source>
</reference>
<feature type="domain" description="DUF5671" evidence="2">
    <location>
        <begin position="66"/>
        <end position="199"/>
    </location>
</feature>
<evidence type="ECO:0000313" key="3">
    <source>
        <dbReference type="EMBL" id="PZQ46692.1"/>
    </source>
</evidence>
<dbReference type="InterPro" id="IPR043728">
    <property type="entry name" value="DUF5671"/>
</dbReference>
<keyword evidence="1" id="KW-1133">Transmembrane helix</keyword>
<feature type="transmembrane region" description="Helical" evidence="1">
    <location>
        <begin position="111"/>
        <end position="131"/>
    </location>
</feature>
<comment type="caution">
    <text evidence="3">The sequence shown here is derived from an EMBL/GenBank/DDBJ whole genome shotgun (WGS) entry which is preliminary data.</text>
</comment>
<dbReference type="Pfam" id="PF18920">
    <property type="entry name" value="DUF5671"/>
    <property type="match status" value="1"/>
</dbReference>